<dbReference type="SUPFAM" id="SSF81383">
    <property type="entry name" value="F-box domain"/>
    <property type="match status" value="1"/>
</dbReference>
<reference evidence="2 3" key="1">
    <citation type="submission" date="2024-04" db="EMBL/GenBank/DDBJ databases">
        <title>Genome assembly C_amara_ONT_v2.</title>
        <authorList>
            <person name="Yant L."/>
            <person name="Moore C."/>
            <person name="Slenker M."/>
        </authorList>
    </citation>
    <scope>NUCLEOTIDE SEQUENCE [LARGE SCALE GENOMIC DNA]</scope>
    <source>
        <tissue evidence="2">Leaf</tissue>
    </source>
</reference>
<dbReference type="AlphaFoldDB" id="A0ABD1AEW7"/>
<dbReference type="Proteomes" id="UP001558713">
    <property type="component" value="Unassembled WGS sequence"/>
</dbReference>
<keyword evidence="3" id="KW-1185">Reference proteome</keyword>
<dbReference type="CDD" id="cd22160">
    <property type="entry name" value="F-box_AtFBL13-like"/>
    <property type="match status" value="1"/>
</dbReference>
<evidence type="ECO:0000259" key="1">
    <source>
        <dbReference type="SMART" id="SM00256"/>
    </source>
</evidence>
<dbReference type="InterPro" id="IPR053781">
    <property type="entry name" value="F-box_AtFBL13-like"/>
</dbReference>
<name>A0ABD1AEW7_CARAN</name>
<feature type="domain" description="F-box" evidence="1">
    <location>
        <begin position="1"/>
        <end position="40"/>
    </location>
</feature>
<dbReference type="Pfam" id="PF00646">
    <property type="entry name" value="F-box"/>
    <property type="match status" value="1"/>
</dbReference>
<comment type="caution">
    <text evidence="2">The sequence shown here is derived from an EMBL/GenBank/DDBJ whole genome shotgun (WGS) entry which is preliminary data.</text>
</comment>
<dbReference type="SMART" id="SM00256">
    <property type="entry name" value="FBOX"/>
    <property type="match status" value="1"/>
</dbReference>
<evidence type="ECO:0000313" key="2">
    <source>
        <dbReference type="EMBL" id="KAL1204636.1"/>
    </source>
</evidence>
<proteinExistence type="predicted"/>
<sequence>MPDVILETILSSLPTKFAISTSILSKRWRNLWCETPCLNLEWCGNKLRADSINETQARYTARKMMSFHFCLSKMMSLHFCLSKMMSLHFCLSRVYTKSPYIESWIEFAKSQNVENMTMDLGSIHKSYTMPDSFYINSSVKQLTLYLTFADTMIPSSSVSWTSLKELFLRQCNLSERIYST</sequence>
<evidence type="ECO:0000313" key="3">
    <source>
        <dbReference type="Proteomes" id="UP001558713"/>
    </source>
</evidence>
<dbReference type="InterPro" id="IPR001810">
    <property type="entry name" value="F-box_dom"/>
</dbReference>
<organism evidence="2 3">
    <name type="scientific">Cardamine amara subsp. amara</name>
    <dbReference type="NCBI Taxonomy" id="228776"/>
    <lineage>
        <taxon>Eukaryota</taxon>
        <taxon>Viridiplantae</taxon>
        <taxon>Streptophyta</taxon>
        <taxon>Embryophyta</taxon>
        <taxon>Tracheophyta</taxon>
        <taxon>Spermatophyta</taxon>
        <taxon>Magnoliopsida</taxon>
        <taxon>eudicotyledons</taxon>
        <taxon>Gunneridae</taxon>
        <taxon>Pentapetalae</taxon>
        <taxon>rosids</taxon>
        <taxon>malvids</taxon>
        <taxon>Brassicales</taxon>
        <taxon>Brassicaceae</taxon>
        <taxon>Cardamineae</taxon>
        <taxon>Cardamine</taxon>
    </lineage>
</organism>
<dbReference type="PANTHER" id="PTHR32212">
    <property type="entry name" value="CYCLIN-LIKE F-BOX"/>
    <property type="match status" value="1"/>
</dbReference>
<accession>A0ABD1AEW7</accession>
<dbReference type="InterPro" id="IPR036047">
    <property type="entry name" value="F-box-like_dom_sf"/>
</dbReference>
<gene>
    <name evidence="2" type="ORF">V5N11_010739</name>
</gene>
<dbReference type="EMBL" id="JBANAX010000528">
    <property type="protein sequence ID" value="KAL1204636.1"/>
    <property type="molecule type" value="Genomic_DNA"/>
</dbReference>
<protein>
    <submittedName>
        <fullName evidence="2">F-box/LRR-repeat protein</fullName>
    </submittedName>
</protein>
<dbReference type="PANTHER" id="PTHR32212:SF234">
    <property type="entry name" value="F-BOX_LRR-REPEAT PROTEIN 13-LIKE"/>
    <property type="match status" value="1"/>
</dbReference>